<organism evidence="2 3">
    <name type="scientific">Peribacillus deserti</name>
    <dbReference type="NCBI Taxonomy" id="673318"/>
    <lineage>
        <taxon>Bacteria</taxon>
        <taxon>Bacillati</taxon>
        <taxon>Bacillota</taxon>
        <taxon>Bacilli</taxon>
        <taxon>Bacillales</taxon>
        <taxon>Bacillaceae</taxon>
        <taxon>Peribacillus</taxon>
    </lineage>
</organism>
<dbReference type="PANTHER" id="PTHR33745">
    <property type="entry name" value="RSBT ANTAGONIST PROTEIN RSBS-RELATED"/>
    <property type="match status" value="1"/>
</dbReference>
<comment type="caution">
    <text evidence="2">The sequence shown here is derived from an EMBL/GenBank/DDBJ whole genome shotgun (WGS) entry which is preliminary data.</text>
</comment>
<reference evidence="2 3" key="1">
    <citation type="submission" date="2017-11" db="EMBL/GenBank/DDBJ databases">
        <title>Comparitive Functional Genomics of Dry Heat Resistant strains isolated from the Viking Spacecraft.</title>
        <authorList>
            <person name="Seuylemezian A."/>
            <person name="Cooper K."/>
            <person name="Vaishampayan P."/>
        </authorList>
    </citation>
    <scope>NUCLEOTIDE SEQUENCE [LARGE SCALE GENOMIC DNA]</scope>
    <source>
        <strain evidence="2 3">V1-29</strain>
    </source>
</reference>
<dbReference type="EMBL" id="PGUY01000008">
    <property type="protein sequence ID" value="PLT31403.1"/>
    <property type="molecule type" value="Genomic_DNA"/>
</dbReference>
<dbReference type="Proteomes" id="UP000234748">
    <property type="component" value="Unassembled WGS sequence"/>
</dbReference>
<dbReference type="SUPFAM" id="SSF52091">
    <property type="entry name" value="SpoIIaa-like"/>
    <property type="match status" value="1"/>
</dbReference>
<dbReference type="RefSeq" id="WP_101640154.1">
    <property type="nucleotide sequence ID" value="NZ_PGUY01000008.1"/>
</dbReference>
<accession>A0A2N5MAN9</accession>
<evidence type="ECO:0000259" key="1">
    <source>
        <dbReference type="PROSITE" id="PS50801"/>
    </source>
</evidence>
<dbReference type="InterPro" id="IPR002645">
    <property type="entry name" value="STAS_dom"/>
</dbReference>
<keyword evidence="3" id="KW-1185">Reference proteome</keyword>
<evidence type="ECO:0000313" key="2">
    <source>
        <dbReference type="EMBL" id="PLT31403.1"/>
    </source>
</evidence>
<protein>
    <submittedName>
        <fullName evidence="2">RsbT antagonist protein RsbS</fullName>
    </submittedName>
</protein>
<dbReference type="OrthoDB" id="9797171at2"/>
<dbReference type="CDD" id="cd07041">
    <property type="entry name" value="STAS_RsbR_RsbS_like"/>
    <property type="match status" value="1"/>
</dbReference>
<gene>
    <name evidence="2" type="ORF">CUU66_02765</name>
</gene>
<proteinExistence type="predicted"/>
<feature type="domain" description="STAS" evidence="1">
    <location>
        <begin position="1"/>
        <end position="112"/>
    </location>
</feature>
<dbReference type="AlphaFoldDB" id="A0A2N5MAN9"/>
<dbReference type="Pfam" id="PF01740">
    <property type="entry name" value="STAS"/>
    <property type="match status" value="1"/>
</dbReference>
<dbReference type="InterPro" id="IPR036513">
    <property type="entry name" value="STAS_dom_sf"/>
</dbReference>
<dbReference type="Gene3D" id="3.30.750.24">
    <property type="entry name" value="STAS domain"/>
    <property type="match status" value="1"/>
</dbReference>
<dbReference type="PANTHER" id="PTHR33745:SF1">
    <property type="entry name" value="RSBT ANTAGONIST PROTEIN RSBS"/>
    <property type="match status" value="1"/>
</dbReference>
<dbReference type="PROSITE" id="PS50801">
    <property type="entry name" value="STAS"/>
    <property type="match status" value="1"/>
</dbReference>
<name>A0A2N5MAN9_9BACI</name>
<evidence type="ECO:0000313" key="3">
    <source>
        <dbReference type="Proteomes" id="UP000234748"/>
    </source>
</evidence>
<dbReference type="InterPro" id="IPR051932">
    <property type="entry name" value="Bact_StressResp_Reg"/>
</dbReference>
<sequence length="118" mass="12649">MRIPILKLNNLLLVSIQIELDDQSALQLQEDLLEKIHQTTAGGVVIDLTSLDMIDSFIAKVLGDIVSMSGLMGSQVVLTGIQPSVAITLIELGIDLNEANTAIDLEKGIQILNQSGVQ</sequence>